<reference evidence="1 2" key="1">
    <citation type="submission" date="2018-10" db="EMBL/GenBank/DDBJ databases">
        <title>A high-quality apple genome assembly.</title>
        <authorList>
            <person name="Hu J."/>
        </authorList>
    </citation>
    <scope>NUCLEOTIDE SEQUENCE [LARGE SCALE GENOMIC DNA]</scope>
    <source>
        <strain evidence="2">cv. HFTH1</strain>
        <tissue evidence="1">Young leaf</tissue>
    </source>
</reference>
<dbReference type="Proteomes" id="UP000290289">
    <property type="component" value="Chromosome 16"/>
</dbReference>
<name>A0A498HSA6_MALDO</name>
<evidence type="ECO:0000313" key="1">
    <source>
        <dbReference type="EMBL" id="RXH71753.1"/>
    </source>
</evidence>
<comment type="caution">
    <text evidence="1">The sequence shown here is derived from an EMBL/GenBank/DDBJ whole genome shotgun (WGS) entry which is preliminary data.</text>
</comment>
<proteinExistence type="predicted"/>
<dbReference type="STRING" id="3750.A0A498HSA6"/>
<sequence length="203" mass="23307">MDWLLAHKMMRTPHMQNEANLGKLRAFPSAQKTSRAPRTKNYILKSMNMIVCCSGARNVLHVLNMFAKASGQKINFHKSSLNFLENTNAQTRNAIVNVLHIQHKTTISKYLGIHNIVFWKDPQKLAGWKANTLSKARRLTLIKSNLSSMLNHIMPCFKCPTRVTNECRDFFWGRDRNTRPFGNSLVSDSIETSKLSKFEQKQS</sequence>
<gene>
    <name evidence="1" type="ORF">DVH24_025254</name>
</gene>
<evidence type="ECO:0000313" key="2">
    <source>
        <dbReference type="Proteomes" id="UP000290289"/>
    </source>
</evidence>
<dbReference type="PANTHER" id="PTHR33116">
    <property type="entry name" value="REVERSE TRANSCRIPTASE ZINC-BINDING DOMAIN-CONTAINING PROTEIN-RELATED-RELATED"/>
    <property type="match status" value="1"/>
</dbReference>
<dbReference type="PANTHER" id="PTHR33116:SF78">
    <property type="entry name" value="OS12G0587133 PROTEIN"/>
    <property type="match status" value="1"/>
</dbReference>
<protein>
    <submittedName>
        <fullName evidence="1">Uncharacterized protein</fullName>
    </submittedName>
</protein>
<dbReference type="AlphaFoldDB" id="A0A498HSA6"/>
<organism evidence="1 2">
    <name type="scientific">Malus domestica</name>
    <name type="common">Apple</name>
    <name type="synonym">Pyrus malus</name>
    <dbReference type="NCBI Taxonomy" id="3750"/>
    <lineage>
        <taxon>Eukaryota</taxon>
        <taxon>Viridiplantae</taxon>
        <taxon>Streptophyta</taxon>
        <taxon>Embryophyta</taxon>
        <taxon>Tracheophyta</taxon>
        <taxon>Spermatophyta</taxon>
        <taxon>Magnoliopsida</taxon>
        <taxon>eudicotyledons</taxon>
        <taxon>Gunneridae</taxon>
        <taxon>Pentapetalae</taxon>
        <taxon>rosids</taxon>
        <taxon>fabids</taxon>
        <taxon>Rosales</taxon>
        <taxon>Rosaceae</taxon>
        <taxon>Amygdaloideae</taxon>
        <taxon>Maleae</taxon>
        <taxon>Malus</taxon>
    </lineage>
</organism>
<dbReference type="EMBL" id="RDQH01000342">
    <property type="protein sequence ID" value="RXH71753.1"/>
    <property type="molecule type" value="Genomic_DNA"/>
</dbReference>
<accession>A0A498HSA6</accession>
<keyword evidence="2" id="KW-1185">Reference proteome</keyword>